<organism evidence="3 4">
    <name type="scientific">Actinocorallia longicatena</name>
    <dbReference type="NCBI Taxonomy" id="111803"/>
    <lineage>
        <taxon>Bacteria</taxon>
        <taxon>Bacillati</taxon>
        <taxon>Actinomycetota</taxon>
        <taxon>Actinomycetes</taxon>
        <taxon>Streptosporangiales</taxon>
        <taxon>Thermomonosporaceae</taxon>
        <taxon>Actinocorallia</taxon>
    </lineage>
</organism>
<accession>A0ABP6QGF6</accession>
<protein>
    <recommendedName>
        <fullName evidence="2">ATP-grasp domain-containing protein</fullName>
    </recommendedName>
</protein>
<evidence type="ECO:0000313" key="4">
    <source>
        <dbReference type="Proteomes" id="UP001501237"/>
    </source>
</evidence>
<comment type="caution">
    <text evidence="3">The sequence shown here is derived from an EMBL/GenBank/DDBJ whole genome shotgun (WGS) entry which is preliminary data.</text>
</comment>
<dbReference type="SUPFAM" id="SSF56059">
    <property type="entry name" value="Glutathione synthetase ATP-binding domain-like"/>
    <property type="match status" value="1"/>
</dbReference>
<gene>
    <name evidence="3" type="ORF">GCM10010468_45840</name>
</gene>
<dbReference type="Proteomes" id="UP001501237">
    <property type="component" value="Unassembled WGS sequence"/>
</dbReference>
<evidence type="ECO:0000259" key="2">
    <source>
        <dbReference type="PROSITE" id="PS50975"/>
    </source>
</evidence>
<dbReference type="Gene3D" id="3.30.470.20">
    <property type="entry name" value="ATP-grasp fold, B domain"/>
    <property type="match status" value="1"/>
</dbReference>
<feature type="domain" description="ATP-grasp" evidence="2">
    <location>
        <begin position="123"/>
        <end position="316"/>
    </location>
</feature>
<proteinExistence type="predicted"/>
<keyword evidence="1" id="KW-0067">ATP-binding</keyword>
<sequence>MKFPALLFRTHPNTFHHGTLGAIRSLGRAGVEVHAHVENRRVPIARSRYLHQAHPWPRSAEPQQLMDDLARSAAAIGRSAVLIPMDDAAAIFIAENPEVGNHFLISPGESSLTRQLADKSTLADHCEKSGTPYPETYVPTSPAEIDAAVGHLGLPLIAKWARPWLIAAGSGQRSTMLIRTREQAHALWSEGSPASPLILQRKIAPEAGSDWFFQGYFSSSSRCLFGGVGRKIAAHPQEAGHTVLGEWKDNPEIEHVAHRLVESIGHKGLVDLDFRYDKASGKYFLLDFNPRAGAQFRLFTDRSGIDPVRAMHIDIANGTFPASPGPRFGRTYLVENHYVRRSPRKYRPSALARAVRRGELAWFDTADLKPFISMIAHSTNAIIERLRKFFPGRSG</sequence>
<keyword evidence="1" id="KW-0547">Nucleotide-binding</keyword>
<keyword evidence="4" id="KW-1185">Reference proteome</keyword>
<reference evidence="4" key="1">
    <citation type="journal article" date="2019" name="Int. J. Syst. Evol. Microbiol.">
        <title>The Global Catalogue of Microorganisms (GCM) 10K type strain sequencing project: providing services to taxonomists for standard genome sequencing and annotation.</title>
        <authorList>
            <consortium name="The Broad Institute Genomics Platform"/>
            <consortium name="The Broad Institute Genome Sequencing Center for Infectious Disease"/>
            <person name="Wu L."/>
            <person name="Ma J."/>
        </authorList>
    </citation>
    <scope>NUCLEOTIDE SEQUENCE [LARGE SCALE GENOMIC DNA]</scope>
    <source>
        <strain evidence="4">JCM 9377</strain>
    </source>
</reference>
<evidence type="ECO:0000313" key="3">
    <source>
        <dbReference type="EMBL" id="GAA3220939.1"/>
    </source>
</evidence>
<evidence type="ECO:0000256" key="1">
    <source>
        <dbReference type="PROSITE-ProRule" id="PRU00409"/>
    </source>
</evidence>
<dbReference type="RefSeq" id="WP_344831704.1">
    <property type="nucleotide sequence ID" value="NZ_BAAAUV010000011.1"/>
</dbReference>
<dbReference type="InterPro" id="IPR011761">
    <property type="entry name" value="ATP-grasp"/>
</dbReference>
<name>A0ABP6QGF6_9ACTN</name>
<dbReference type="EMBL" id="BAAAUV010000011">
    <property type="protein sequence ID" value="GAA3220939.1"/>
    <property type="molecule type" value="Genomic_DNA"/>
</dbReference>
<dbReference type="PROSITE" id="PS50975">
    <property type="entry name" value="ATP_GRASP"/>
    <property type="match status" value="1"/>
</dbReference>